<dbReference type="GO" id="GO:0016301">
    <property type="term" value="F:kinase activity"/>
    <property type="evidence" value="ECO:0007669"/>
    <property type="project" value="InterPro"/>
</dbReference>
<feature type="domain" description="Fido" evidence="1">
    <location>
        <begin position="1"/>
        <end position="86"/>
    </location>
</feature>
<protein>
    <submittedName>
        <fullName evidence="2">Type II toxin-antitoxin system death-on-curing family toxin</fullName>
    </submittedName>
</protein>
<proteinExistence type="predicted"/>
<dbReference type="Gene3D" id="1.10.1790.50">
    <property type="match status" value="1"/>
</dbReference>
<keyword evidence="3" id="KW-1185">Reference proteome</keyword>
<name>A0A540V898_9CHLR</name>
<evidence type="ECO:0000313" key="2">
    <source>
        <dbReference type="EMBL" id="TQE92958.1"/>
    </source>
</evidence>
<dbReference type="InterPro" id="IPR006440">
    <property type="entry name" value="Doc"/>
</dbReference>
<dbReference type="AlphaFoldDB" id="A0A540V898"/>
<gene>
    <name evidence="2" type="ORF">FKZ61_23460</name>
</gene>
<reference evidence="2 3" key="1">
    <citation type="submission" date="2019-06" db="EMBL/GenBank/DDBJ databases">
        <title>Genome sequence of Litorilinea aerophila BAA-2444.</title>
        <authorList>
            <person name="Maclea K.S."/>
            <person name="Maurais E.G."/>
            <person name="Iannazzi L.C."/>
        </authorList>
    </citation>
    <scope>NUCLEOTIDE SEQUENCE [LARGE SCALE GENOMIC DNA]</scope>
    <source>
        <strain evidence="2 3">ATCC BAA-2444</strain>
    </source>
</reference>
<dbReference type="InterPro" id="IPR003812">
    <property type="entry name" value="Fido"/>
</dbReference>
<evidence type="ECO:0000313" key="3">
    <source>
        <dbReference type="Proteomes" id="UP000317371"/>
    </source>
</evidence>
<evidence type="ECO:0000259" key="1">
    <source>
        <dbReference type="PROSITE" id="PS51459"/>
    </source>
</evidence>
<dbReference type="PANTHER" id="PTHR39426:SF1">
    <property type="entry name" value="HOMOLOGY TO DEATH-ON-CURING PROTEIN OF PHAGE P1"/>
    <property type="match status" value="1"/>
</dbReference>
<dbReference type="Pfam" id="PF02661">
    <property type="entry name" value="Fic"/>
    <property type="match status" value="1"/>
</dbReference>
<accession>A0A540V898</accession>
<dbReference type="SUPFAM" id="SSF140931">
    <property type="entry name" value="Fic-like"/>
    <property type="match status" value="1"/>
</dbReference>
<dbReference type="PROSITE" id="PS51459">
    <property type="entry name" value="FIDO"/>
    <property type="match status" value="1"/>
</dbReference>
<dbReference type="NCBIfam" id="TIGR01550">
    <property type="entry name" value="DOC_P1"/>
    <property type="match status" value="1"/>
</dbReference>
<comment type="caution">
    <text evidence="2">The sequence shown here is derived from an EMBL/GenBank/DDBJ whole genome shotgun (WGS) entry which is preliminary data.</text>
</comment>
<dbReference type="Proteomes" id="UP000317371">
    <property type="component" value="Unassembled WGS sequence"/>
</dbReference>
<dbReference type="InParanoid" id="A0A540V898"/>
<dbReference type="PANTHER" id="PTHR39426">
    <property type="entry name" value="HOMOLOGY TO DEATH-ON-CURING PROTEIN OF PHAGE P1"/>
    <property type="match status" value="1"/>
</dbReference>
<dbReference type="EMBL" id="VIGC01000067">
    <property type="protein sequence ID" value="TQE92958.1"/>
    <property type="molecule type" value="Genomic_DNA"/>
</dbReference>
<organism evidence="2 3">
    <name type="scientific">Litorilinea aerophila</name>
    <dbReference type="NCBI Taxonomy" id="1204385"/>
    <lineage>
        <taxon>Bacteria</taxon>
        <taxon>Bacillati</taxon>
        <taxon>Chloroflexota</taxon>
        <taxon>Caldilineae</taxon>
        <taxon>Caldilineales</taxon>
        <taxon>Caldilineaceae</taxon>
        <taxon>Litorilinea</taxon>
    </lineage>
</organism>
<sequence>MSLEELLTRPDEDFQQAMEHVPAKNAEIKNHPFVDGNKRIGHAAMETFLVLNGYEIEASVAEQERVILQVAPGEMGREAFTEWLRVHIVPGVRERRTD</sequence>
<dbReference type="OrthoDB" id="9802752at2"/>
<dbReference type="InterPro" id="IPR036597">
    <property type="entry name" value="Fido-like_dom_sf"/>
</dbReference>